<dbReference type="PROSITE" id="PS00678">
    <property type="entry name" value="WD_REPEATS_1"/>
    <property type="match status" value="1"/>
</dbReference>
<dbReference type="InterPro" id="IPR020472">
    <property type="entry name" value="WD40_PAC1"/>
</dbReference>
<evidence type="ECO:0000313" key="4">
    <source>
        <dbReference type="EMBL" id="OTF69220.1"/>
    </source>
</evidence>
<evidence type="ECO:0000313" key="5">
    <source>
        <dbReference type="Proteomes" id="UP000194236"/>
    </source>
</evidence>
<dbReference type="Proteomes" id="UP000194236">
    <property type="component" value="Unassembled WGS sequence"/>
</dbReference>
<dbReference type="InterPro" id="IPR001680">
    <property type="entry name" value="WD40_rpt"/>
</dbReference>
<dbReference type="InterPro" id="IPR015943">
    <property type="entry name" value="WD40/YVTN_repeat-like_dom_sf"/>
</dbReference>
<dbReference type="SMART" id="SM00320">
    <property type="entry name" value="WD40"/>
    <property type="match status" value="5"/>
</dbReference>
<evidence type="ECO:0000256" key="2">
    <source>
        <dbReference type="ARBA" id="ARBA00022737"/>
    </source>
</evidence>
<dbReference type="PRINTS" id="PR00320">
    <property type="entry name" value="GPROTEINBRPT"/>
</dbReference>
<dbReference type="AlphaFoldDB" id="A0A1Y3AL83"/>
<dbReference type="SUPFAM" id="SSF50978">
    <property type="entry name" value="WD40 repeat-like"/>
    <property type="match status" value="1"/>
</dbReference>
<feature type="repeat" description="WD" evidence="3">
    <location>
        <begin position="172"/>
        <end position="213"/>
    </location>
</feature>
<proteinExistence type="predicted"/>
<keyword evidence="5" id="KW-1185">Reference proteome</keyword>
<dbReference type="PROSITE" id="PS50294">
    <property type="entry name" value="WD_REPEATS_REGION"/>
    <property type="match status" value="1"/>
</dbReference>
<keyword evidence="1 3" id="KW-0853">WD repeat</keyword>
<accession>A0A1Y3AL83</accession>
<protein>
    <submittedName>
        <fullName evidence="4">Striatin-3-like protein</fullName>
    </submittedName>
</protein>
<name>A0A1Y3AL83_EURMA</name>
<dbReference type="OrthoDB" id="727118at2759"/>
<evidence type="ECO:0000256" key="1">
    <source>
        <dbReference type="ARBA" id="ARBA00022574"/>
    </source>
</evidence>
<gene>
    <name evidence="4" type="ORF">BLA29_002121</name>
</gene>
<dbReference type="PROSITE" id="PS50082">
    <property type="entry name" value="WD_REPEATS_2"/>
    <property type="match status" value="2"/>
</dbReference>
<dbReference type="InterPro" id="IPR036322">
    <property type="entry name" value="WD40_repeat_dom_sf"/>
</dbReference>
<organism evidence="4 5">
    <name type="scientific">Euroglyphus maynei</name>
    <name type="common">Mayne's house dust mite</name>
    <dbReference type="NCBI Taxonomy" id="6958"/>
    <lineage>
        <taxon>Eukaryota</taxon>
        <taxon>Metazoa</taxon>
        <taxon>Ecdysozoa</taxon>
        <taxon>Arthropoda</taxon>
        <taxon>Chelicerata</taxon>
        <taxon>Arachnida</taxon>
        <taxon>Acari</taxon>
        <taxon>Acariformes</taxon>
        <taxon>Sarcoptiformes</taxon>
        <taxon>Astigmata</taxon>
        <taxon>Psoroptidia</taxon>
        <taxon>Analgoidea</taxon>
        <taxon>Pyroglyphidae</taxon>
        <taxon>Pyroglyphinae</taxon>
        <taxon>Euroglyphus</taxon>
    </lineage>
</organism>
<comment type="caution">
    <text evidence="4">The sequence shown here is derived from an EMBL/GenBank/DDBJ whole genome shotgun (WGS) entry which is preliminary data.</text>
</comment>
<evidence type="ECO:0000256" key="3">
    <source>
        <dbReference type="PROSITE-ProRule" id="PRU00221"/>
    </source>
</evidence>
<reference evidence="4 5" key="1">
    <citation type="submission" date="2017-03" db="EMBL/GenBank/DDBJ databases">
        <title>Genome Survey of Euroglyphus maynei.</title>
        <authorList>
            <person name="Arlian L.G."/>
            <person name="Morgan M.S."/>
            <person name="Rider S.D."/>
        </authorList>
    </citation>
    <scope>NUCLEOTIDE SEQUENCE [LARGE SCALE GENOMIC DNA]</scope>
    <source>
        <strain evidence="4">Arlian Lab</strain>
        <tissue evidence="4">Whole body</tissue>
    </source>
</reference>
<dbReference type="InterPro" id="IPR051488">
    <property type="entry name" value="WD_repeat_striatin"/>
</dbReference>
<dbReference type="PANTHER" id="PTHR15653:SF0">
    <property type="entry name" value="CONNECTOR OF KINASE TO AP-1, ISOFORM E"/>
    <property type="match status" value="1"/>
</dbReference>
<dbReference type="InterPro" id="IPR019775">
    <property type="entry name" value="WD40_repeat_CS"/>
</dbReference>
<dbReference type="Gene3D" id="2.130.10.10">
    <property type="entry name" value="YVTN repeat-like/Quinoprotein amine dehydrogenase"/>
    <property type="match status" value="2"/>
</dbReference>
<dbReference type="Pfam" id="PF00400">
    <property type="entry name" value="WD40"/>
    <property type="match status" value="4"/>
</dbReference>
<dbReference type="PANTHER" id="PTHR15653">
    <property type="entry name" value="STRIATIN"/>
    <property type="match status" value="1"/>
</dbReference>
<feature type="repeat" description="WD" evidence="3">
    <location>
        <begin position="74"/>
        <end position="119"/>
    </location>
</feature>
<sequence length="238" mass="26285">MYKQPTNTVNAIDLEPIYTYRGHSSRVLSLCINGNQFYSGSQNGEIISWAIPSNNMYMDIYDPYDYKIQLNSIAKAHNDAIWSLSSLTSPTTQSNILCSSSADKTIKIWDTTRKTPTDIAVIGSLNTNQNVSSSPLLICAYNDGTMVMYDIEVHSGDSNSSSANPLLTFEKSADNNGSIYSIAIHPIMPIVITAHEDRFIKLWDINTGKCIHSMVAHLDEVTAVDCDPNGWYILSGSE</sequence>
<dbReference type="EMBL" id="MUJZ01071616">
    <property type="protein sequence ID" value="OTF69220.1"/>
    <property type="molecule type" value="Genomic_DNA"/>
</dbReference>
<keyword evidence="2" id="KW-0677">Repeat</keyword>